<feature type="transmembrane region" description="Helical" evidence="1">
    <location>
        <begin position="57"/>
        <end position="76"/>
    </location>
</feature>
<gene>
    <name evidence="2" type="ORF">DBRI1063_LOCUS13954</name>
</gene>
<feature type="transmembrane region" description="Helical" evidence="1">
    <location>
        <begin position="83"/>
        <end position="105"/>
    </location>
</feature>
<evidence type="ECO:0000313" key="2">
    <source>
        <dbReference type="EMBL" id="CAD9335789.1"/>
    </source>
</evidence>
<keyword evidence="1" id="KW-1133">Transmembrane helix</keyword>
<accession>A0A6S9A377</accession>
<reference evidence="2" key="1">
    <citation type="submission" date="2021-01" db="EMBL/GenBank/DDBJ databases">
        <authorList>
            <person name="Corre E."/>
            <person name="Pelletier E."/>
            <person name="Niang G."/>
            <person name="Scheremetjew M."/>
            <person name="Finn R."/>
            <person name="Kale V."/>
            <person name="Holt S."/>
            <person name="Cochrane G."/>
            <person name="Meng A."/>
            <person name="Brown T."/>
            <person name="Cohen L."/>
        </authorList>
    </citation>
    <scope>NUCLEOTIDE SEQUENCE</scope>
    <source>
        <strain evidence="2">Pop2</strain>
    </source>
</reference>
<evidence type="ECO:0000256" key="1">
    <source>
        <dbReference type="SAM" id="Phobius"/>
    </source>
</evidence>
<keyword evidence="1" id="KW-0472">Membrane</keyword>
<feature type="transmembrane region" description="Helical" evidence="1">
    <location>
        <begin position="125"/>
        <end position="146"/>
    </location>
</feature>
<protein>
    <submittedName>
        <fullName evidence="2">Uncharacterized protein</fullName>
    </submittedName>
</protein>
<sequence length="172" mass="18710">MGSIMSSFTSSMANLMCDGSPRKLIAGCWYAIMIASLILILLAFWMTSTRSLRESFLAAWAALLVTLLSIGGTMVMRKYHNSMAVGFFLGAIVAMAQLFFVLSFIYSGYASDRSMMDLPSAQEGFNALLCLIESILLGTFSAILVAHRSKILTSPADESVVSGDVDESYERI</sequence>
<dbReference type="EMBL" id="HBGN01021858">
    <property type="protein sequence ID" value="CAD9335789.1"/>
    <property type="molecule type" value="Transcribed_RNA"/>
</dbReference>
<keyword evidence="1" id="KW-0812">Transmembrane</keyword>
<feature type="transmembrane region" description="Helical" evidence="1">
    <location>
        <begin position="24"/>
        <end position="45"/>
    </location>
</feature>
<name>A0A6S9A377_9STRA</name>
<dbReference type="AlphaFoldDB" id="A0A6S9A377"/>
<organism evidence="2">
    <name type="scientific">Ditylum brightwellii</name>
    <dbReference type="NCBI Taxonomy" id="49249"/>
    <lineage>
        <taxon>Eukaryota</taxon>
        <taxon>Sar</taxon>
        <taxon>Stramenopiles</taxon>
        <taxon>Ochrophyta</taxon>
        <taxon>Bacillariophyta</taxon>
        <taxon>Mediophyceae</taxon>
        <taxon>Lithodesmiophycidae</taxon>
        <taxon>Lithodesmiales</taxon>
        <taxon>Lithodesmiaceae</taxon>
        <taxon>Ditylum</taxon>
    </lineage>
</organism>
<proteinExistence type="predicted"/>